<feature type="transmembrane region" description="Helical" evidence="1">
    <location>
        <begin position="128"/>
        <end position="148"/>
    </location>
</feature>
<keyword evidence="3" id="KW-1185">Reference proteome</keyword>
<feature type="transmembrane region" description="Helical" evidence="1">
    <location>
        <begin position="38"/>
        <end position="59"/>
    </location>
</feature>
<sequence length="157" mass="17374">MTVQQVIGLAVPLVAIYFGLQVVQSLRLVFSLEDASSFYFSAVLYATTAVWLWLFPMSVAHRLLPKTVHNDKIITNTNQLAVAGVALLGLWLFAVSTPSVLYVVLFSIMESGKGISFFNLLIEDNSKAAIFFANFLQAIFALVLLFNARKIARLITK</sequence>
<evidence type="ECO:0000313" key="2">
    <source>
        <dbReference type="EMBL" id="GHA75009.1"/>
    </source>
</evidence>
<keyword evidence="1" id="KW-1133">Transmembrane helix</keyword>
<comment type="caution">
    <text evidence="2">The sequence shown here is derived from an EMBL/GenBank/DDBJ whole genome shotgun (WGS) entry which is preliminary data.</text>
</comment>
<keyword evidence="1" id="KW-0472">Membrane</keyword>
<dbReference type="RefSeq" id="WP_189493341.1">
    <property type="nucleotide sequence ID" value="NZ_BMZG01000007.1"/>
</dbReference>
<organism evidence="2 3">
    <name type="scientific">Formosimonas limnophila</name>
    <dbReference type="NCBI Taxonomy" id="1384487"/>
    <lineage>
        <taxon>Bacteria</taxon>
        <taxon>Pseudomonadati</taxon>
        <taxon>Pseudomonadota</taxon>
        <taxon>Betaproteobacteria</taxon>
        <taxon>Burkholderiales</taxon>
        <taxon>Burkholderiaceae</taxon>
        <taxon>Formosimonas</taxon>
    </lineage>
</organism>
<name>A0A8J3CNB6_9BURK</name>
<reference evidence="2" key="1">
    <citation type="journal article" date="2014" name="Int. J. Syst. Evol. Microbiol.">
        <title>Complete genome sequence of Corynebacterium casei LMG S-19264T (=DSM 44701T), isolated from a smear-ripened cheese.</title>
        <authorList>
            <consortium name="US DOE Joint Genome Institute (JGI-PGF)"/>
            <person name="Walter F."/>
            <person name="Albersmeier A."/>
            <person name="Kalinowski J."/>
            <person name="Ruckert C."/>
        </authorList>
    </citation>
    <scope>NUCLEOTIDE SEQUENCE</scope>
    <source>
        <strain evidence="2">KCTC 32501</strain>
    </source>
</reference>
<feature type="transmembrane region" description="Helical" evidence="1">
    <location>
        <begin position="80"/>
        <end position="108"/>
    </location>
</feature>
<gene>
    <name evidence="2" type="ORF">GCM10009007_15150</name>
</gene>
<dbReference type="Proteomes" id="UP000614287">
    <property type="component" value="Unassembled WGS sequence"/>
</dbReference>
<reference evidence="2" key="2">
    <citation type="submission" date="2020-09" db="EMBL/GenBank/DDBJ databases">
        <authorList>
            <person name="Sun Q."/>
            <person name="Kim S."/>
        </authorList>
    </citation>
    <scope>NUCLEOTIDE SEQUENCE</scope>
    <source>
        <strain evidence="2">KCTC 32501</strain>
    </source>
</reference>
<keyword evidence="1" id="KW-0812">Transmembrane</keyword>
<dbReference type="EMBL" id="BMZG01000007">
    <property type="protein sequence ID" value="GHA75009.1"/>
    <property type="molecule type" value="Genomic_DNA"/>
</dbReference>
<proteinExistence type="predicted"/>
<feature type="transmembrane region" description="Helical" evidence="1">
    <location>
        <begin position="7"/>
        <end position="26"/>
    </location>
</feature>
<dbReference type="AlphaFoldDB" id="A0A8J3CNB6"/>
<accession>A0A8J3CNB6</accession>
<evidence type="ECO:0000313" key="3">
    <source>
        <dbReference type="Proteomes" id="UP000614287"/>
    </source>
</evidence>
<protein>
    <submittedName>
        <fullName evidence="2">Uncharacterized protein</fullName>
    </submittedName>
</protein>
<evidence type="ECO:0000256" key="1">
    <source>
        <dbReference type="SAM" id="Phobius"/>
    </source>
</evidence>